<protein>
    <recommendedName>
        <fullName evidence="1">Glutamyl-tRNA reductase N-terminal domain-containing protein</fullName>
    </recommendedName>
</protein>
<dbReference type="Gene3D" id="3.30.460.30">
    <property type="entry name" value="Glutamyl-tRNA reductase, N-terminal domain"/>
    <property type="match status" value="1"/>
</dbReference>
<keyword evidence="3" id="KW-1185">Reference proteome</keyword>
<gene>
    <name evidence="2" type="ORF">VIN30_04380</name>
</gene>
<dbReference type="InterPro" id="IPR015895">
    <property type="entry name" value="4pyrrol_synth_GluRdtase_N"/>
</dbReference>
<evidence type="ECO:0000259" key="1">
    <source>
        <dbReference type="Pfam" id="PF05201"/>
    </source>
</evidence>
<dbReference type="EMBL" id="JAYMFF010000007">
    <property type="protein sequence ID" value="MEC4175678.1"/>
    <property type="molecule type" value="Genomic_DNA"/>
</dbReference>
<dbReference type="SUPFAM" id="SSF69742">
    <property type="entry name" value="Glutamyl tRNA-reductase catalytic, N-terminal domain"/>
    <property type="match status" value="1"/>
</dbReference>
<dbReference type="PANTHER" id="PTHR43013:SF1">
    <property type="entry name" value="GLUTAMYL-TRNA REDUCTASE"/>
    <property type="match status" value="1"/>
</dbReference>
<comment type="caution">
    <text evidence="2">The sequence shown here is derived from an EMBL/GenBank/DDBJ whole genome shotgun (WGS) entry which is preliminary data.</text>
</comment>
<accession>A0ABU6IH50</accession>
<proteinExistence type="predicted"/>
<dbReference type="PANTHER" id="PTHR43013">
    <property type="entry name" value="GLUTAMYL-TRNA REDUCTASE"/>
    <property type="match status" value="1"/>
</dbReference>
<organism evidence="2 3">
    <name type="scientific">Adlercreutzia wanghongyangiae</name>
    <dbReference type="NCBI Taxonomy" id="3111451"/>
    <lineage>
        <taxon>Bacteria</taxon>
        <taxon>Bacillati</taxon>
        <taxon>Actinomycetota</taxon>
        <taxon>Coriobacteriia</taxon>
        <taxon>Eggerthellales</taxon>
        <taxon>Eggerthellaceae</taxon>
        <taxon>Adlercreutzia</taxon>
    </lineage>
</organism>
<dbReference type="SUPFAM" id="SSF51735">
    <property type="entry name" value="NAD(P)-binding Rossmann-fold domains"/>
    <property type="match status" value="1"/>
</dbReference>
<reference evidence="2 3" key="1">
    <citation type="submission" date="2024-01" db="EMBL/GenBank/DDBJ databases">
        <title>novel species in genus Adlercreutzia.</title>
        <authorList>
            <person name="Liu X."/>
        </authorList>
    </citation>
    <scope>NUCLEOTIDE SEQUENCE [LARGE SCALE GENOMIC DNA]</scope>
    <source>
        <strain evidence="2 3">R7</strain>
    </source>
</reference>
<dbReference type="RefSeq" id="WP_338209580.1">
    <property type="nucleotide sequence ID" value="NZ_JAYMFF010000007.1"/>
</dbReference>
<dbReference type="InterPro" id="IPR036343">
    <property type="entry name" value="GluRdtase_N_sf"/>
</dbReference>
<evidence type="ECO:0000313" key="2">
    <source>
        <dbReference type="EMBL" id="MEC4175678.1"/>
    </source>
</evidence>
<evidence type="ECO:0000313" key="3">
    <source>
        <dbReference type="Proteomes" id="UP001349994"/>
    </source>
</evidence>
<dbReference type="Proteomes" id="UP001349994">
    <property type="component" value="Unassembled WGS sequence"/>
</dbReference>
<feature type="domain" description="Glutamyl-tRNA reductase N-terminal" evidence="1">
    <location>
        <begin position="6"/>
        <end position="148"/>
    </location>
</feature>
<sequence length="352" mass="36232">MTLVMVGVNPRRAPFSLLVRSLEAAEARGAVLCRLAGHRSVEEVLLLTSEERMEAYAVVEDGTDAYDVILSQMVAAGVLSADGMAHGYFAEGVDAAAHLFAAVGSVDEFAQSGEETADSFAMAASASRAQGALGPWLEGLVAAVRALAGRLEALDAGESTGALGATVAELTHRVFDHLGRRRALVVGSGALPVATASALVDAGVGHLTWVGMRDGLETSGAGSSPLDAGDVLLPSGASASTAFAAASPEALPVMLGNADIVVVAPGVVPVLDKRLVKTAMRTRRGRPMLLVDVSEGTPAIDDRVASVDDAFLYSRADLVRLTGDAPWARANSGRLRDAAVAEAVRSFSYQLV</sequence>
<dbReference type="InterPro" id="IPR036291">
    <property type="entry name" value="NAD(P)-bd_dom_sf"/>
</dbReference>
<dbReference type="Pfam" id="PF05201">
    <property type="entry name" value="GlutR_N"/>
    <property type="match status" value="1"/>
</dbReference>
<name>A0ABU6IH50_9ACTN</name>